<organism evidence="1 2">
    <name type="scientific">Methylobacterium symbioticum</name>
    <dbReference type="NCBI Taxonomy" id="2584084"/>
    <lineage>
        <taxon>Bacteria</taxon>
        <taxon>Pseudomonadati</taxon>
        <taxon>Pseudomonadota</taxon>
        <taxon>Alphaproteobacteria</taxon>
        <taxon>Hyphomicrobiales</taxon>
        <taxon>Methylobacteriaceae</taxon>
        <taxon>Methylobacterium</taxon>
    </lineage>
</organism>
<sequence length="96" mass="9956">MTSVSFGEVAGWMVRNGADEATVRALRDGLVYPLTPVDDLAVRAALLKPLILSKGPGIGDRLCLALAARTTAVALTANAWLAEVAGAVGVEVQLIR</sequence>
<dbReference type="InterPro" id="IPR029060">
    <property type="entry name" value="PIN-like_dom_sf"/>
</dbReference>
<evidence type="ECO:0000313" key="1">
    <source>
        <dbReference type="EMBL" id="VUD74885.1"/>
    </source>
</evidence>
<dbReference type="RefSeq" id="WP_053611565.1">
    <property type="nucleotide sequence ID" value="NZ_CABFPH010000170.1"/>
</dbReference>
<dbReference type="EMBL" id="CABFPH010000170">
    <property type="protein sequence ID" value="VUD74885.1"/>
    <property type="molecule type" value="Genomic_DNA"/>
</dbReference>
<dbReference type="AlphaFoldDB" id="A0A509EN97"/>
<dbReference type="OrthoDB" id="286092at2"/>
<protein>
    <recommendedName>
        <fullName evidence="3">PIN domain-containing protein</fullName>
    </recommendedName>
</protein>
<accession>A0A509EN97</accession>
<proteinExistence type="predicted"/>
<name>A0A509EN97_9HYPH</name>
<dbReference type="SUPFAM" id="SSF88723">
    <property type="entry name" value="PIN domain-like"/>
    <property type="match status" value="1"/>
</dbReference>
<dbReference type="Proteomes" id="UP000410984">
    <property type="component" value="Unassembled WGS sequence"/>
</dbReference>
<evidence type="ECO:0008006" key="3">
    <source>
        <dbReference type="Google" id="ProtNLM"/>
    </source>
</evidence>
<evidence type="ECO:0000313" key="2">
    <source>
        <dbReference type="Proteomes" id="UP000410984"/>
    </source>
</evidence>
<keyword evidence="2" id="KW-1185">Reference proteome</keyword>
<reference evidence="1 2" key="1">
    <citation type="submission" date="2019-06" db="EMBL/GenBank/DDBJ databases">
        <authorList>
            <person name="Rodrigo-Torres L."/>
            <person name="Arahal R. D."/>
            <person name="Lucena T."/>
        </authorList>
    </citation>
    <scope>NUCLEOTIDE SEQUENCE [LARGE SCALE GENOMIC DNA]</scope>
    <source>
        <strain evidence="1 2">SB0023/3</strain>
    </source>
</reference>
<gene>
    <name evidence="1" type="ORF">MET9862_05519</name>
</gene>